<organism evidence="2 3">
    <name type="scientific">Hymenobacter gelipurpurascens</name>
    <dbReference type="NCBI Taxonomy" id="89968"/>
    <lineage>
        <taxon>Bacteria</taxon>
        <taxon>Pseudomonadati</taxon>
        <taxon>Bacteroidota</taxon>
        <taxon>Cytophagia</taxon>
        <taxon>Cytophagales</taxon>
        <taxon>Hymenobacteraceae</taxon>
        <taxon>Hymenobacter</taxon>
    </lineage>
</organism>
<protein>
    <submittedName>
        <fullName evidence="2">Uncharacterized protein</fullName>
    </submittedName>
</protein>
<name>A0A212UH15_9BACT</name>
<feature type="compositionally biased region" description="Pro residues" evidence="1">
    <location>
        <begin position="41"/>
        <end position="61"/>
    </location>
</feature>
<dbReference type="Proteomes" id="UP000198131">
    <property type="component" value="Unassembled WGS sequence"/>
</dbReference>
<dbReference type="AlphaFoldDB" id="A0A212UH15"/>
<evidence type="ECO:0000313" key="2">
    <source>
        <dbReference type="EMBL" id="SNC77558.1"/>
    </source>
</evidence>
<feature type="compositionally biased region" description="Low complexity" evidence="1">
    <location>
        <begin position="62"/>
        <end position="87"/>
    </location>
</feature>
<dbReference type="EMBL" id="FYEW01000004">
    <property type="protein sequence ID" value="SNC77558.1"/>
    <property type="molecule type" value="Genomic_DNA"/>
</dbReference>
<feature type="region of interest" description="Disordered" evidence="1">
    <location>
        <begin position="1"/>
        <end position="110"/>
    </location>
</feature>
<sequence>MAKIQRLKISTDEKMSMLRGQPGHMPAALPAAEPAAAPAAAPAPEPEPAPVPSPEPAPVAPPVVEAAAPAPAPVAAAVATPKPVAAATQAVKRGRGRPPKAESPAVEAAPSGLQPSLIRLEGETQRAALAYIHEELMYHSRRVYLKELVDEAVNYYLQHGPPAKGK</sequence>
<gene>
    <name evidence="2" type="ORF">SAMN06265337_4148</name>
</gene>
<dbReference type="OrthoDB" id="885614at2"/>
<feature type="compositionally biased region" description="Low complexity" evidence="1">
    <location>
        <begin position="26"/>
        <end position="40"/>
    </location>
</feature>
<proteinExistence type="predicted"/>
<reference evidence="3" key="1">
    <citation type="submission" date="2017-06" db="EMBL/GenBank/DDBJ databases">
        <authorList>
            <person name="Varghese N."/>
            <person name="Submissions S."/>
        </authorList>
    </citation>
    <scope>NUCLEOTIDE SEQUENCE [LARGE SCALE GENOMIC DNA]</scope>
    <source>
        <strain evidence="3">DSM 11116</strain>
    </source>
</reference>
<dbReference type="RefSeq" id="WP_141106649.1">
    <property type="nucleotide sequence ID" value="NZ_FYEW01000004.1"/>
</dbReference>
<evidence type="ECO:0000256" key="1">
    <source>
        <dbReference type="SAM" id="MobiDB-lite"/>
    </source>
</evidence>
<evidence type="ECO:0000313" key="3">
    <source>
        <dbReference type="Proteomes" id="UP000198131"/>
    </source>
</evidence>
<keyword evidence="3" id="KW-1185">Reference proteome</keyword>
<accession>A0A212UH15</accession>